<sequence length="683" mass="72941">MPEHREWAGSLRALGRRAKRPLTVWQRSAAVAPARSMAIMAHQDDDLYFLNPLLVSQLASSAAHLTVCLTAGEADGRNAPGGTPEHADLPVDFQAFAAARFNGLRCAYADMVLGHRDAKWRREVTTLAGGAEAEVSVLVDAPHIRLVSLNLWCTPPASAAPDTNSLPELWDGRVAANLSMVPLGSPVSREHRYTRESLIESLVMLLDDFAPTLVWTMDPDPDRQVHNRANPRHADAEGYSDHSFHTATGLFAHEAVTRWFAAGGGRKTSVEAFRGYYVRRWPSNLSPQGRAVKQRYKDVYGWADRRPSDDPAGLGDRKVSGDLIASGNASGTTLRYPGSRSWAAPGADGRLSAFAVRGGQVVHWREDRSGEFAEGRRVPGRKLLPHVDAVPTEDGGWRLFAVRQGLTADPAKHVRDVWTIRLPASGDYREVRWESLGNPNAHSEPAKRRNIGMPQAVALPGGRLLLLARNAGKGLSGRLHDGAAWGPWRDLGGGDTQDGLTTAVLADGTVEVFAAGRRGLAHWLVRPTDLTAVYSVVPTEAPAGPPAVVSLPGGDRMLFCRCRDSASVVSFRTEAGGAVWDPSTLADLGGYGGPGPLAARFVPEVGAALLAVRDDDSSTSLTWVGVDGRAVGGWLREPTPIAGSHAVSVGSAGQPVVLAVSAAGALLALRVKDATSITMKEVP</sequence>
<dbReference type="EMBL" id="LT598496">
    <property type="protein sequence ID" value="SBV27126.1"/>
    <property type="molecule type" value="Genomic_DNA"/>
</dbReference>
<dbReference type="Pfam" id="PF02585">
    <property type="entry name" value="PIG-L"/>
    <property type="match status" value="1"/>
</dbReference>
<dbReference type="AlphaFoldDB" id="A0A1C3N3K4"/>
<protein>
    <submittedName>
        <fullName evidence="2">GlcNAc-PI de-N-acetylase</fullName>
    </submittedName>
</protein>
<dbReference type="InterPro" id="IPR003737">
    <property type="entry name" value="GlcNAc_PI_deacetylase-related"/>
</dbReference>
<dbReference type="SUPFAM" id="SSF89372">
    <property type="entry name" value="Fucose-specific lectin"/>
    <property type="match status" value="1"/>
</dbReference>
<dbReference type="InterPro" id="IPR024078">
    <property type="entry name" value="LmbE-like_dom_sf"/>
</dbReference>
<keyword evidence="1" id="KW-0862">Zinc</keyword>
<dbReference type="Gene3D" id="3.40.50.10320">
    <property type="entry name" value="LmbE-like"/>
    <property type="match status" value="1"/>
</dbReference>
<dbReference type="SUPFAM" id="SSF102588">
    <property type="entry name" value="LmbE-like"/>
    <property type="match status" value="1"/>
</dbReference>
<name>A0A1C3N3K4_9ACTN</name>
<accession>A0A1C3N3K4</accession>
<dbReference type="STRING" id="307121.GA0070620_2633"/>
<gene>
    <name evidence="2" type="ORF">GA0070620_2633</name>
</gene>
<dbReference type="GO" id="GO:0016137">
    <property type="term" value="P:glycoside metabolic process"/>
    <property type="evidence" value="ECO:0007669"/>
    <property type="project" value="UniProtKB-ARBA"/>
</dbReference>
<organism evidence="2 3">
    <name type="scientific">Micromonospora krabiensis</name>
    <dbReference type="NCBI Taxonomy" id="307121"/>
    <lineage>
        <taxon>Bacteria</taxon>
        <taxon>Bacillati</taxon>
        <taxon>Actinomycetota</taxon>
        <taxon>Actinomycetes</taxon>
        <taxon>Micromonosporales</taxon>
        <taxon>Micromonosporaceae</taxon>
        <taxon>Micromonospora</taxon>
    </lineage>
</organism>
<evidence type="ECO:0000256" key="1">
    <source>
        <dbReference type="ARBA" id="ARBA00022833"/>
    </source>
</evidence>
<evidence type="ECO:0000313" key="2">
    <source>
        <dbReference type="EMBL" id="SBV27126.1"/>
    </source>
</evidence>
<dbReference type="OrthoDB" id="6064917at2"/>
<dbReference type="RefSeq" id="WP_091590553.1">
    <property type="nucleotide sequence ID" value="NZ_JBHRWG010000006.1"/>
</dbReference>
<dbReference type="Proteomes" id="UP000199393">
    <property type="component" value="Chromosome I"/>
</dbReference>
<reference evidence="3" key="1">
    <citation type="submission" date="2016-06" db="EMBL/GenBank/DDBJ databases">
        <authorList>
            <person name="Varghese N."/>
            <person name="Submissions Spin"/>
        </authorList>
    </citation>
    <scope>NUCLEOTIDE SEQUENCE [LARGE SCALE GENOMIC DNA]</scope>
    <source>
        <strain evidence="3">DSM 45344</strain>
    </source>
</reference>
<evidence type="ECO:0000313" key="3">
    <source>
        <dbReference type="Proteomes" id="UP000199393"/>
    </source>
</evidence>
<keyword evidence="3" id="KW-1185">Reference proteome</keyword>
<dbReference type="PATRIC" id="fig|307121.4.peg.2697"/>
<proteinExistence type="predicted"/>